<dbReference type="HOGENOM" id="CLU_1826726_0_0_1"/>
<keyword evidence="3" id="KW-1185">Reference proteome</keyword>
<dbReference type="AlphaFoldDB" id="A0A0B1P5P6"/>
<dbReference type="EMBL" id="JNVN01001343">
    <property type="protein sequence ID" value="KHJ33598.1"/>
    <property type="molecule type" value="Genomic_DNA"/>
</dbReference>
<protein>
    <submittedName>
        <fullName evidence="2">Uncharacterized protein</fullName>
    </submittedName>
</protein>
<evidence type="ECO:0000313" key="2">
    <source>
        <dbReference type="EMBL" id="KHJ33598.1"/>
    </source>
</evidence>
<gene>
    <name evidence="2" type="ORF">EV44_g3249</name>
</gene>
<evidence type="ECO:0000313" key="3">
    <source>
        <dbReference type="Proteomes" id="UP000030854"/>
    </source>
</evidence>
<comment type="caution">
    <text evidence="2">The sequence shown here is derived from an EMBL/GenBank/DDBJ whole genome shotgun (WGS) entry which is preliminary data.</text>
</comment>
<name>A0A0B1P5P6_UNCNE</name>
<sequence length="141" mass="16052">MAQDIGNNDNPSPSKTKSCAYCKKRGHLRERCFLWLETPDGTKWAAKNPYEADKIRKFRDKLARRKRKERSESSQLTTRPDTDTDTDQPGVWVMEEYAMITQSTKGLEIVLDTGATNHVFNDRSLFSSISPCDKYILSASG</sequence>
<proteinExistence type="predicted"/>
<accession>A0A0B1P5P6</accession>
<dbReference type="Proteomes" id="UP000030854">
    <property type="component" value="Unassembled WGS sequence"/>
</dbReference>
<feature type="region of interest" description="Disordered" evidence="1">
    <location>
        <begin position="62"/>
        <end position="90"/>
    </location>
</feature>
<reference evidence="2 3" key="1">
    <citation type="journal article" date="2014" name="BMC Genomics">
        <title>Adaptive genomic structural variation in the grape powdery mildew pathogen, Erysiphe necator.</title>
        <authorList>
            <person name="Jones L."/>
            <person name="Riaz S."/>
            <person name="Morales-Cruz A."/>
            <person name="Amrine K.C."/>
            <person name="McGuire B."/>
            <person name="Gubler W.D."/>
            <person name="Walker M.A."/>
            <person name="Cantu D."/>
        </authorList>
    </citation>
    <scope>NUCLEOTIDE SEQUENCE [LARGE SCALE GENOMIC DNA]</scope>
    <source>
        <strain evidence="3">c</strain>
    </source>
</reference>
<organism evidence="2 3">
    <name type="scientific">Uncinula necator</name>
    <name type="common">Grape powdery mildew</name>
    <dbReference type="NCBI Taxonomy" id="52586"/>
    <lineage>
        <taxon>Eukaryota</taxon>
        <taxon>Fungi</taxon>
        <taxon>Dikarya</taxon>
        <taxon>Ascomycota</taxon>
        <taxon>Pezizomycotina</taxon>
        <taxon>Leotiomycetes</taxon>
        <taxon>Erysiphales</taxon>
        <taxon>Erysiphaceae</taxon>
        <taxon>Erysiphe</taxon>
    </lineage>
</organism>
<evidence type="ECO:0000256" key="1">
    <source>
        <dbReference type="SAM" id="MobiDB-lite"/>
    </source>
</evidence>